<evidence type="ECO:0000259" key="1">
    <source>
        <dbReference type="Pfam" id="PF18885"/>
    </source>
</evidence>
<dbReference type="SUPFAM" id="SSF55797">
    <property type="entry name" value="PR-1-like"/>
    <property type="match status" value="1"/>
</dbReference>
<evidence type="ECO:0000313" key="4">
    <source>
        <dbReference type="WBParaSite" id="TMUE_2000010041.1"/>
    </source>
</evidence>
<dbReference type="Pfam" id="PF18885">
    <property type="entry name" value="DUF5648"/>
    <property type="match status" value="1"/>
</dbReference>
<reference evidence="3 4" key="3">
    <citation type="submission" date="2019-12" db="UniProtKB">
        <authorList>
            <consortium name="WormBaseParasite"/>
        </authorList>
    </citation>
    <scope>IDENTIFICATION</scope>
</reference>
<sequence>MGAHRIHCHWTAWSSAVIPSICCKTLLLNAVFLLAHTRISLAQQALPITTGTASALLANINNLRAGKNGILMECIRHWNWTLAAYAQEVANNCSTVPPTNLLHPVAISAADDDNPSNAFTSIDEIGIFYDSATRACSADFSPQQCQNFVQLYRFDINQTGCAKSRCDTITPAGPPNGQNNIGPILWVCAFDVSAPMDQPPFLELPNTLPCMQCPSSKSLCDASTNNLCCDAPVFDLIVSQDAAQAAGCGAMPPLETRTNVSRYYDNSMRTNILAFENLPGTFPSDLETSGNKYTRLGPVGSVVSHNATVPECPYLKEIRHLYSPILKQNLYLIDEVEIRRRLEEGHQSRGVVGYAVPGYQMCEATIAMYRFFNPSINAVQLSNITDVDLVLRGMPPGYQWEGISFYLWDP</sequence>
<accession>A0A5S6QRR2</accession>
<dbReference type="InterPro" id="IPR035940">
    <property type="entry name" value="CAP_sf"/>
</dbReference>
<dbReference type="WBParaSite" id="TMUE_2000010041.1">
    <property type="protein sequence ID" value="TMUE_2000010041.1"/>
    <property type="gene ID" value="WBGene00286858"/>
</dbReference>
<dbReference type="Gene3D" id="3.40.33.10">
    <property type="entry name" value="CAP"/>
    <property type="match status" value="1"/>
</dbReference>
<dbReference type="AlphaFoldDB" id="A0A5S6QRR2"/>
<reference evidence="2" key="2">
    <citation type="submission" date="2014-03" db="EMBL/GenBank/DDBJ databases">
        <title>The whipworm genome and dual-species transcriptomics of an intimate host-pathogen interaction.</title>
        <authorList>
            <person name="Foth B.J."/>
            <person name="Tsai I.J."/>
            <person name="Reid A.J."/>
            <person name="Bancroft A.J."/>
            <person name="Nichol S."/>
            <person name="Tracey A."/>
            <person name="Holroyd N."/>
            <person name="Cotton J.A."/>
            <person name="Stanley E.J."/>
            <person name="Zarowiecki M."/>
            <person name="Liu J.Z."/>
            <person name="Huckvale T."/>
            <person name="Cooper P.J."/>
            <person name="Grencis R.K."/>
            <person name="Berriman M."/>
        </authorList>
    </citation>
    <scope>NUCLEOTIDE SEQUENCE [LARGE SCALE GENOMIC DNA]</scope>
    <source>
        <strain evidence="2">Edinburgh</strain>
    </source>
</reference>
<keyword evidence="2" id="KW-1185">Reference proteome</keyword>
<reference evidence="2" key="1">
    <citation type="submission" date="2013-11" db="EMBL/GenBank/DDBJ databases">
        <authorList>
            <person name="Aslett M."/>
        </authorList>
    </citation>
    <scope>NUCLEOTIDE SEQUENCE [LARGE SCALE GENOMIC DNA]</scope>
    <source>
        <strain evidence="2">Edinburgh</strain>
    </source>
</reference>
<protein>
    <submittedName>
        <fullName evidence="3 4">SCP domain-containing protein</fullName>
    </submittedName>
</protein>
<proteinExistence type="predicted"/>
<name>A0A5S6QRR2_TRIMR</name>
<evidence type="ECO:0000313" key="3">
    <source>
        <dbReference type="WBParaSite" id="TMUE_0000000089.1"/>
    </source>
</evidence>
<dbReference type="Proteomes" id="UP000046395">
    <property type="component" value="Unassembled WGS sequence"/>
</dbReference>
<dbReference type="WBParaSite" id="TMUE_0000000089.1">
    <property type="protein sequence ID" value="TMUE_0000000089.1"/>
    <property type="gene ID" value="WBGene00296037"/>
</dbReference>
<evidence type="ECO:0000313" key="2">
    <source>
        <dbReference type="Proteomes" id="UP000046395"/>
    </source>
</evidence>
<dbReference type="InterPro" id="IPR043708">
    <property type="entry name" value="DUF5648"/>
</dbReference>
<organism evidence="2 4">
    <name type="scientific">Trichuris muris</name>
    <name type="common">Mouse whipworm</name>
    <dbReference type="NCBI Taxonomy" id="70415"/>
    <lineage>
        <taxon>Eukaryota</taxon>
        <taxon>Metazoa</taxon>
        <taxon>Ecdysozoa</taxon>
        <taxon>Nematoda</taxon>
        <taxon>Enoplea</taxon>
        <taxon>Dorylaimia</taxon>
        <taxon>Trichinellida</taxon>
        <taxon>Trichuridae</taxon>
        <taxon>Trichuris</taxon>
    </lineage>
</organism>
<feature type="domain" description="DUF5648" evidence="1">
    <location>
        <begin position="317"/>
        <end position="407"/>
    </location>
</feature>